<dbReference type="InterPro" id="IPR015443">
    <property type="entry name" value="Aldose_1-epimerase"/>
</dbReference>
<evidence type="ECO:0000313" key="12">
    <source>
        <dbReference type="EMBL" id="GLG05157.1"/>
    </source>
</evidence>
<comment type="caution">
    <text evidence="12">The sequence shown here is derived from an EMBL/GenBank/DDBJ whole genome shotgun (WGS) entry which is preliminary data.</text>
</comment>
<organism evidence="12 13">
    <name type="scientific">Sellimonas catena</name>
    <dbReference type="NCBI Taxonomy" id="2994035"/>
    <lineage>
        <taxon>Bacteria</taxon>
        <taxon>Bacillati</taxon>
        <taxon>Bacillota</taxon>
        <taxon>Clostridia</taxon>
        <taxon>Lachnospirales</taxon>
        <taxon>Lachnospiraceae</taxon>
        <taxon>Sellimonas</taxon>
    </lineage>
</organism>
<dbReference type="InterPro" id="IPR014718">
    <property type="entry name" value="GH-type_carb-bd"/>
</dbReference>
<accession>A0A9W6C7E8</accession>
<evidence type="ECO:0000256" key="7">
    <source>
        <dbReference type="ARBA" id="ARBA00023277"/>
    </source>
</evidence>
<dbReference type="Gene3D" id="2.70.98.10">
    <property type="match status" value="1"/>
</dbReference>
<dbReference type="GO" id="GO:0030246">
    <property type="term" value="F:carbohydrate binding"/>
    <property type="evidence" value="ECO:0007669"/>
    <property type="project" value="InterPro"/>
</dbReference>
<proteinExistence type="inferred from homology"/>
<dbReference type="SUPFAM" id="SSF74650">
    <property type="entry name" value="Galactose mutarotase-like"/>
    <property type="match status" value="1"/>
</dbReference>
<evidence type="ECO:0000313" key="13">
    <source>
        <dbReference type="Proteomes" id="UP001145145"/>
    </source>
</evidence>
<feature type="binding site" evidence="11">
    <location>
        <begin position="175"/>
        <end position="177"/>
    </location>
    <ligand>
        <name>beta-D-galactose</name>
        <dbReference type="ChEBI" id="CHEBI:27667"/>
    </ligand>
</feature>
<comment type="catalytic activity">
    <reaction evidence="1 8">
        <text>alpha-D-glucose = beta-D-glucose</text>
        <dbReference type="Rhea" id="RHEA:10264"/>
        <dbReference type="ChEBI" id="CHEBI:15903"/>
        <dbReference type="ChEBI" id="CHEBI:17925"/>
        <dbReference type="EC" id="5.1.3.3"/>
    </reaction>
</comment>
<feature type="binding site" evidence="10">
    <location>
        <position position="247"/>
    </location>
    <ligand>
        <name>beta-D-galactose</name>
        <dbReference type="ChEBI" id="CHEBI:27667"/>
    </ligand>
</feature>
<dbReference type="InterPro" id="IPR008183">
    <property type="entry name" value="Aldose_1/G6P_1-epimerase"/>
</dbReference>
<feature type="active site" description="Proton acceptor" evidence="9">
    <location>
        <position position="310"/>
    </location>
</feature>
<sequence>MKKENFGQTRAGVQASLYTMENENGMELKVTDYGATLVNIMVVDKNSRKRDVVLGYDDVSGYETGASFFGATVGRNANRIAGASFELGGKTFRLDANENGNNLHSGLNFYNKRLWEVKQSDAQSITFALFSPDGDQGYPGDVRIEVTYTLTENNEVKISYRAIPGEDTILNLTNHSYFNLNGEGENTILNHVVRLDADAFTETDDKLIPTGKLIDVTGTPMDFRQAKAIGQDIGADYEPLKLAGGYDHNWALGNQGNCEKAAEVYSPETGISMEVLTDLPGVQMYTGNGIENETGKGGKHYGKHAAVCFETQYFPDAVHHENFEAPVCKAGETYQTTTVYKFRIHE</sequence>
<name>A0A9W6C7E8_9FIRM</name>
<dbReference type="PANTHER" id="PTHR10091:SF0">
    <property type="entry name" value="GALACTOSE MUTAROTASE"/>
    <property type="match status" value="1"/>
</dbReference>
<protein>
    <recommendedName>
        <fullName evidence="5 8">Aldose 1-epimerase</fullName>
        <ecNumber evidence="4 8">5.1.3.3</ecNumber>
    </recommendedName>
</protein>
<dbReference type="NCBIfam" id="NF008277">
    <property type="entry name" value="PRK11055.1"/>
    <property type="match status" value="1"/>
</dbReference>
<gene>
    <name evidence="12" type="ORF">Selli1_23310</name>
</gene>
<dbReference type="PROSITE" id="PS00545">
    <property type="entry name" value="ALDOSE_1_EPIMERASE"/>
    <property type="match status" value="1"/>
</dbReference>
<reference evidence="12 13" key="1">
    <citation type="journal article" date="2023" name="Int. J. Syst. Evol. Microbiol.">
        <title>Sellimonas catena sp. nov., isolated from human faeces.</title>
        <authorList>
            <person name="Hisatomi A."/>
            <person name="Ohkuma M."/>
            <person name="Sakamoto M."/>
        </authorList>
    </citation>
    <scope>NUCLEOTIDE SEQUENCE [LARGE SCALE GENOMIC DNA]</scope>
    <source>
        <strain evidence="12 13">12EGH17</strain>
    </source>
</reference>
<evidence type="ECO:0000256" key="1">
    <source>
        <dbReference type="ARBA" id="ARBA00001614"/>
    </source>
</evidence>
<dbReference type="GO" id="GO:0006006">
    <property type="term" value="P:glucose metabolic process"/>
    <property type="evidence" value="ECO:0007669"/>
    <property type="project" value="TreeGrafter"/>
</dbReference>
<dbReference type="CDD" id="cd09019">
    <property type="entry name" value="galactose_mutarotase_like"/>
    <property type="match status" value="1"/>
</dbReference>
<dbReference type="PANTHER" id="PTHR10091">
    <property type="entry name" value="ALDOSE-1-EPIMERASE"/>
    <property type="match status" value="1"/>
</dbReference>
<dbReference type="EC" id="5.1.3.3" evidence="4 8"/>
<evidence type="ECO:0000256" key="8">
    <source>
        <dbReference type="PIRNR" id="PIRNR005096"/>
    </source>
</evidence>
<dbReference type="InterPro" id="IPR047215">
    <property type="entry name" value="Galactose_mutarotase-like"/>
</dbReference>
<evidence type="ECO:0000256" key="3">
    <source>
        <dbReference type="ARBA" id="ARBA00006206"/>
    </source>
</evidence>
<dbReference type="InterPro" id="IPR011013">
    <property type="entry name" value="Gal_mutarotase_sf_dom"/>
</dbReference>
<comment type="pathway">
    <text evidence="2 8">Carbohydrate metabolism; hexose metabolism.</text>
</comment>
<dbReference type="PIRSF" id="PIRSF005096">
    <property type="entry name" value="GALM"/>
    <property type="match status" value="1"/>
</dbReference>
<dbReference type="Proteomes" id="UP001145145">
    <property type="component" value="Unassembled WGS sequence"/>
</dbReference>
<keyword evidence="6 8" id="KW-0413">Isomerase</keyword>
<dbReference type="EMBL" id="BSBO01000024">
    <property type="protein sequence ID" value="GLG05157.1"/>
    <property type="molecule type" value="Genomic_DNA"/>
</dbReference>
<evidence type="ECO:0000256" key="6">
    <source>
        <dbReference type="ARBA" id="ARBA00023235"/>
    </source>
</evidence>
<dbReference type="AlphaFoldDB" id="A0A9W6C7E8"/>
<keyword evidence="13" id="KW-1185">Reference proteome</keyword>
<dbReference type="GO" id="GO:0033499">
    <property type="term" value="P:galactose catabolic process via UDP-galactose, Leloir pathway"/>
    <property type="evidence" value="ECO:0007669"/>
    <property type="project" value="TreeGrafter"/>
</dbReference>
<dbReference type="GO" id="GO:0004034">
    <property type="term" value="F:aldose 1-epimerase activity"/>
    <property type="evidence" value="ECO:0007669"/>
    <property type="project" value="UniProtKB-EC"/>
</dbReference>
<evidence type="ECO:0000256" key="11">
    <source>
        <dbReference type="PIRSR" id="PIRSR005096-3"/>
    </source>
</evidence>
<feature type="active site" description="Proton donor" evidence="9">
    <location>
        <position position="175"/>
    </location>
</feature>
<evidence type="ECO:0000256" key="9">
    <source>
        <dbReference type="PIRSR" id="PIRSR005096-1"/>
    </source>
</evidence>
<evidence type="ECO:0000256" key="5">
    <source>
        <dbReference type="ARBA" id="ARBA00014165"/>
    </source>
</evidence>
<evidence type="ECO:0000256" key="2">
    <source>
        <dbReference type="ARBA" id="ARBA00005028"/>
    </source>
</evidence>
<evidence type="ECO:0000256" key="4">
    <source>
        <dbReference type="ARBA" id="ARBA00013185"/>
    </source>
</evidence>
<feature type="binding site" evidence="11">
    <location>
        <begin position="78"/>
        <end position="79"/>
    </location>
    <ligand>
        <name>beta-D-galactose</name>
        <dbReference type="ChEBI" id="CHEBI:27667"/>
    </ligand>
</feature>
<comment type="similarity">
    <text evidence="3 8">Belongs to the aldose epimerase family.</text>
</comment>
<evidence type="ECO:0000256" key="10">
    <source>
        <dbReference type="PIRSR" id="PIRSR005096-2"/>
    </source>
</evidence>
<dbReference type="Pfam" id="PF01263">
    <property type="entry name" value="Aldose_epim"/>
    <property type="match status" value="1"/>
</dbReference>
<keyword evidence="7 8" id="KW-0119">Carbohydrate metabolism</keyword>
<dbReference type="InterPro" id="IPR018052">
    <property type="entry name" value="Ald1_epimerase_CS"/>
</dbReference>
<dbReference type="RefSeq" id="WP_281873085.1">
    <property type="nucleotide sequence ID" value="NZ_BSBO01000024.1"/>
</dbReference>